<dbReference type="OrthoDB" id="5788000at2759"/>
<evidence type="ECO:0000313" key="7">
    <source>
        <dbReference type="Proteomes" id="UP000479000"/>
    </source>
</evidence>
<name>A0A6H5GK51_9HEMI</name>
<feature type="compositionally biased region" description="Basic and acidic residues" evidence="5">
    <location>
        <begin position="133"/>
        <end position="146"/>
    </location>
</feature>
<dbReference type="PANTHER" id="PTHR19960">
    <property type="entry name" value="TEKTIN"/>
    <property type="match status" value="1"/>
</dbReference>
<protein>
    <recommendedName>
        <fullName evidence="4">Tektin</fullName>
    </recommendedName>
</protein>
<dbReference type="EMBL" id="CADCXU010014871">
    <property type="protein sequence ID" value="CAB0004347.1"/>
    <property type="molecule type" value="Genomic_DNA"/>
</dbReference>
<feature type="region of interest" description="Disordered" evidence="5">
    <location>
        <begin position="123"/>
        <end position="192"/>
    </location>
</feature>
<dbReference type="GO" id="GO:0005634">
    <property type="term" value="C:nucleus"/>
    <property type="evidence" value="ECO:0007669"/>
    <property type="project" value="TreeGrafter"/>
</dbReference>
<keyword evidence="4" id="KW-0282">Flagellum</keyword>
<dbReference type="GO" id="GO:0015630">
    <property type="term" value="C:microtubule cytoskeleton"/>
    <property type="evidence" value="ECO:0007669"/>
    <property type="project" value="UniProtKB-UniRule"/>
</dbReference>
<dbReference type="AlphaFoldDB" id="A0A6H5GK51"/>
<keyword evidence="4" id="KW-0969">Cilium</keyword>
<dbReference type="GO" id="GO:0060294">
    <property type="term" value="P:cilium movement involved in cell motility"/>
    <property type="evidence" value="ECO:0007669"/>
    <property type="project" value="UniProtKB-UniRule"/>
</dbReference>
<feature type="compositionally biased region" description="Polar residues" evidence="5">
    <location>
        <begin position="181"/>
        <end position="190"/>
    </location>
</feature>
<evidence type="ECO:0000256" key="2">
    <source>
        <dbReference type="ARBA" id="ARBA00022490"/>
    </source>
</evidence>
<feature type="compositionally biased region" description="Basic and acidic residues" evidence="5">
    <location>
        <begin position="159"/>
        <end position="180"/>
    </location>
</feature>
<evidence type="ECO:0000256" key="3">
    <source>
        <dbReference type="ARBA" id="ARBA00023054"/>
    </source>
</evidence>
<evidence type="ECO:0000256" key="5">
    <source>
        <dbReference type="SAM" id="MobiDB-lite"/>
    </source>
</evidence>
<gene>
    <name evidence="6" type="ORF">NTEN_LOCUS9824</name>
</gene>
<dbReference type="InterPro" id="IPR048256">
    <property type="entry name" value="Tektin-like"/>
</dbReference>
<accession>A0A6H5GK51</accession>
<keyword evidence="4" id="KW-0966">Cell projection</keyword>
<keyword evidence="2" id="KW-0963">Cytoplasm</keyword>
<organism evidence="6 7">
    <name type="scientific">Nesidiocoris tenuis</name>
    <dbReference type="NCBI Taxonomy" id="355587"/>
    <lineage>
        <taxon>Eukaryota</taxon>
        <taxon>Metazoa</taxon>
        <taxon>Ecdysozoa</taxon>
        <taxon>Arthropoda</taxon>
        <taxon>Hexapoda</taxon>
        <taxon>Insecta</taxon>
        <taxon>Pterygota</taxon>
        <taxon>Neoptera</taxon>
        <taxon>Paraneoptera</taxon>
        <taxon>Hemiptera</taxon>
        <taxon>Heteroptera</taxon>
        <taxon>Panheteroptera</taxon>
        <taxon>Cimicomorpha</taxon>
        <taxon>Miridae</taxon>
        <taxon>Dicyphina</taxon>
        <taxon>Nesidiocoris</taxon>
    </lineage>
</organism>
<evidence type="ECO:0000256" key="4">
    <source>
        <dbReference type="RuleBase" id="RU367040"/>
    </source>
</evidence>
<dbReference type="Proteomes" id="UP000479000">
    <property type="component" value="Unassembled WGS sequence"/>
</dbReference>
<evidence type="ECO:0000313" key="6">
    <source>
        <dbReference type="EMBL" id="CAB0004347.1"/>
    </source>
</evidence>
<keyword evidence="3" id="KW-0175">Coiled coil</keyword>
<comment type="similarity">
    <text evidence="1 4">Belongs to the tektin family.</text>
</comment>
<comment type="subcellular location">
    <subcellularLocation>
        <location evidence="4">Cytoplasm</location>
        <location evidence="4">Cytoskeleton</location>
        <location evidence="4">Cilium axoneme</location>
    </subcellularLocation>
</comment>
<reference evidence="6 7" key="1">
    <citation type="submission" date="2020-02" db="EMBL/GenBank/DDBJ databases">
        <authorList>
            <person name="Ferguson B K."/>
        </authorList>
    </citation>
    <scope>NUCLEOTIDE SEQUENCE [LARGE SCALE GENOMIC DNA]</scope>
</reference>
<dbReference type="PANTHER" id="PTHR19960:SF12">
    <property type="entry name" value="TEKTIN-4"/>
    <property type="match status" value="1"/>
</dbReference>
<keyword evidence="7" id="KW-1185">Reference proteome</keyword>
<evidence type="ECO:0000256" key="1">
    <source>
        <dbReference type="ARBA" id="ARBA00007209"/>
    </source>
</evidence>
<dbReference type="Pfam" id="PF03148">
    <property type="entry name" value="Tektin"/>
    <property type="match status" value="1"/>
</dbReference>
<dbReference type="InterPro" id="IPR000435">
    <property type="entry name" value="Tektins"/>
</dbReference>
<dbReference type="GO" id="GO:0060271">
    <property type="term" value="P:cilium assembly"/>
    <property type="evidence" value="ECO:0007669"/>
    <property type="project" value="UniProtKB-UniRule"/>
</dbReference>
<sequence>MKSPWIRRSLGIRVLQECALVREVSNLIDKTLVQIEEQLERNNAIKDRLESDWSDKFEAHQLESDGVKLRTSSTTTLFKPSATKFPADCSGRALPSRGEGRNLVQYPSLKLLYSLNKKINKMKNPLRFQPGARSKEPRGNDKHPEGPVDGGRGLAFEPHQVEDDFGKRASKQIENDRNRSETMPSCSVTLSVGHGDVRPLIAEELGS</sequence>
<proteinExistence type="inferred from homology"/>
<dbReference type="GO" id="GO:0005930">
    <property type="term" value="C:axoneme"/>
    <property type="evidence" value="ECO:0007669"/>
    <property type="project" value="UniProtKB-SubCell"/>
</dbReference>